<feature type="domain" description="TerD" evidence="1">
    <location>
        <begin position="10"/>
        <end position="164"/>
    </location>
</feature>
<dbReference type="InterPro" id="IPR051324">
    <property type="entry name" value="Stress/Tellurium_Resist"/>
</dbReference>
<sequence>MSTPHHQSSVPGLTHVTMGLGWDPARPDRYGRRRPDIDLNAAAMLFSGPRFVDVAYHQQLTSEDGAVRHLGDSTTGQGDGDNEAIAVDLTRLHPTTTTVLFIVTCYTGQRFDQIDNAFARLVDDTTGHEIARLDLSTGRTHSGMVLGKLHRPRGLWDFAFIGEAIWAEHPVEALPQLDAYLG</sequence>
<dbReference type="Proteomes" id="UP001601444">
    <property type="component" value="Unassembled WGS sequence"/>
</dbReference>
<dbReference type="InterPro" id="IPR003325">
    <property type="entry name" value="TerD"/>
</dbReference>
<dbReference type="Pfam" id="PF02342">
    <property type="entry name" value="TerD"/>
    <property type="match status" value="1"/>
</dbReference>
<protein>
    <submittedName>
        <fullName evidence="2">TerD family protein</fullName>
    </submittedName>
</protein>
<dbReference type="RefSeq" id="WP_387700955.1">
    <property type="nucleotide sequence ID" value="NZ_JBIAMX010000009.1"/>
</dbReference>
<accession>A0ABW6PPQ3</accession>
<dbReference type="CDD" id="cd06974">
    <property type="entry name" value="TerD_like"/>
    <property type="match status" value="1"/>
</dbReference>
<proteinExistence type="predicted"/>
<name>A0ABW6PPQ3_9NOCA</name>
<dbReference type="PANTHER" id="PTHR32097">
    <property type="entry name" value="CAMP-BINDING PROTEIN 1-RELATED"/>
    <property type="match status" value="1"/>
</dbReference>
<dbReference type="EMBL" id="JBIAMX010000009">
    <property type="protein sequence ID" value="MFF0544386.1"/>
    <property type="molecule type" value="Genomic_DNA"/>
</dbReference>
<evidence type="ECO:0000259" key="1">
    <source>
        <dbReference type="Pfam" id="PF02342"/>
    </source>
</evidence>
<evidence type="ECO:0000313" key="2">
    <source>
        <dbReference type="EMBL" id="MFF0544386.1"/>
    </source>
</evidence>
<gene>
    <name evidence="2" type="ORF">ACFYTF_16265</name>
</gene>
<keyword evidence="3" id="KW-1185">Reference proteome</keyword>
<organism evidence="2 3">
    <name type="scientific">Nocardia thailandica</name>
    <dbReference type="NCBI Taxonomy" id="257275"/>
    <lineage>
        <taxon>Bacteria</taxon>
        <taxon>Bacillati</taxon>
        <taxon>Actinomycetota</taxon>
        <taxon>Actinomycetes</taxon>
        <taxon>Mycobacteriales</taxon>
        <taxon>Nocardiaceae</taxon>
        <taxon>Nocardia</taxon>
    </lineage>
</organism>
<evidence type="ECO:0000313" key="3">
    <source>
        <dbReference type="Proteomes" id="UP001601444"/>
    </source>
</evidence>
<reference evidence="2 3" key="1">
    <citation type="submission" date="2024-10" db="EMBL/GenBank/DDBJ databases">
        <title>The Natural Products Discovery Center: Release of the First 8490 Sequenced Strains for Exploring Actinobacteria Biosynthetic Diversity.</title>
        <authorList>
            <person name="Kalkreuter E."/>
            <person name="Kautsar S.A."/>
            <person name="Yang D."/>
            <person name="Bader C.D."/>
            <person name="Teijaro C.N."/>
            <person name="Fluegel L."/>
            <person name="Davis C.M."/>
            <person name="Simpson J.R."/>
            <person name="Lauterbach L."/>
            <person name="Steele A.D."/>
            <person name="Gui C."/>
            <person name="Meng S."/>
            <person name="Li G."/>
            <person name="Viehrig K."/>
            <person name="Ye F."/>
            <person name="Su P."/>
            <person name="Kiefer A.F."/>
            <person name="Nichols A."/>
            <person name="Cepeda A.J."/>
            <person name="Yan W."/>
            <person name="Fan B."/>
            <person name="Jiang Y."/>
            <person name="Adhikari A."/>
            <person name="Zheng C.-J."/>
            <person name="Schuster L."/>
            <person name="Cowan T.M."/>
            <person name="Smanski M.J."/>
            <person name="Chevrette M.G."/>
            <person name="De Carvalho L.P.S."/>
            <person name="Shen B."/>
        </authorList>
    </citation>
    <scope>NUCLEOTIDE SEQUENCE [LARGE SCALE GENOMIC DNA]</scope>
    <source>
        <strain evidence="2 3">NPDC004045</strain>
    </source>
</reference>
<comment type="caution">
    <text evidence="2">The sequence shown here is derived from an EMBL/GenBank/DDBJ whole genome shotgun (WGS) entry which is preliminary data.</text>
</comment>
<dbReference type="Gene3D" id="2.60.60.30">
    <property type="entry name" value="sav2460 like domains"/>
    <property type="match status" value="1"/>
</dbReference>
<dbReference type="PANTHER" id="PTHR32097:SF17">
    <property type="entry name" value="CAMP-BINDING PROTEIN 1-RELATED"/>
    <property type="match status" value="1"/>
</dbReference>